<name>A0ABY2JEW4_9MICO</name>
<protein>
    <recommendedName>
        <fullName evidence="5">Mucin-associated surface protein</fullName>
    </recommendedName>
</protein>
<evidence type="ECO:0000256" key="1">
    <source>
        <dbReference type="SAM" id="MobiDB-lite"/>
    </source>
</evidence>
<gene>
    <name evidence="3" type="ORF">E3T28_02400</name>
</gene>
<feature type="signal peptide" evidence="2">
    <location>
        <begin position="1"/>
        <end position="25"/>
    </location>
</feature>
<reference evidence="3 4" key="1">
    <citation type="submission" date="2019-03" db="EMBL/GenBank/DDBJ databases">
        <title>Genomics of glacier-inhabiting Cryobacterium strains.</title>
        <authorList>
            <person name="Liu Q."/>
            <person name="Xin Y.-H."/>
        </authorList>
    </citation>
    <scope>NUCLEOTIDE SEQUENCE [LARGE SCALE GENOMIC DNA]</scope>
    <source>
        <strain evidence="3 4">TMT1-23-1</strain>
    </source>
</reference>
<evidence type="ECO:0000256" key="2">
    <source>
        <dbReference type="SAM" id="SignalP"/>
    </source>
</evidence>
<evidence type="ECO:0008006" key="5">
    <source>
        <dbReference type="Google" id="ProtNLM"/>
    </source>
</evidence>
<comment type="caution">
    <text evidence="3">The sequence shown here is derived from an EMBL/GenBank/DDBJ whole genome shotgun (WGS) entry which is preliminary data.</text>
</comment>
<feature type="chain" id="PRO_5047311183" description="Mucin-associated surface protein" evidence="2">
    <location>
        <begin position="26"/>
        <end position="146"/>
    </location>
</feature>
<dbReference type="RefSeq" id="WP_134427585.1">
    <property type="nucleotide sequence ID" value="NZ_SOGQ01000013.1"/>
</dbReference>
<accession>A0ABY2JEW4</accession>
<proteinExistence type="predicted"/>
<dbReference type="Proteomes" id="UP000297853">
    <property type="component" value="Unassembled WGS sequence"/>
</dbReference>
<evidence type="ECO:0000313" key="3">
    <source>
        <dbReference type="EMBL" id="TFD04315.1"/>
    </source>
</evidence>
<evidence type="ECO:0000313" key="4">
    <source>
        <dbReference type="Proteomes" id="UP000297853"/>
    </source>
</evidence>
<feature type="compositionally biased region" description="Basic and acidic residues" evidence="1">
    <location>
        <begin position="124"/>
        <end position="139"/>
    </location>
</feature>
<keyword evidence="2" id="KW-0732">Signal</keyword>
<dbReference type="EMBL" id="SOGQ01000013">
    <property type="protein sequence ID" value="TFD04315.1"/>
    <property type="molecule type" value="Genomic_DNA"/>
</dbReference>
<keyword evidence="4" id="KW-1185">Reference proteome</keyword>
<dbReference type="PROSITE" id="PS51257">
    <property type="entry name" value="PROKAR_LIPOPROTEIN"/>
    <property type="match status" value="1"/>
</dbReference>
<organism evidence="3 4">
    <name type="scientific">Cryobacterium sinapicolor</name>
    <dbReference type="NCBI Taxonomy" id="1259236"/>
    <lineage>
        <taxon>Bacteria</taxon>
        <taxon>Bacillati</taxon>
        <taxon>Actinomycetota</taxon>
        <taxon>Actinomycetes</taxon>
        <taxon>Micrococcales</taxon>
        <taxon>Microbacteriaceae</taxon>
        <taxon>Cryobacterium</taxon>
    </lineage>
</organism>
<feature type="region of interest" description="Disordered" evidence="1">
    <location>
        <begin position="105"/>
        <end position="146"/>
    </location>
</feature>
<sequence>MMPRARLTIALAAAVLVATALTGCASTPPDLQQTTAALLQAGVQNVTAAAAAGDFEAAQASLETVQSDLMTAAAADEVSAARAADIQSALNLVSADLVAAIEASKPEPTVAPAPAPSETPTSVDKGDDKDNGKCKKKDECDDDGGD</sequence>